<dbReference type="Proteomes" id="UP001174936">
    <property type="component" value="Unassembled WGS sequence"/>
</dbReference>
<feature type="compositionally biased region" description="Low complexity" evidence="1">
    <location>
        <begin position="120"/>
        <end position="145"/>
    </location>
</feature>
<organism evidence="3 4">
    <name type="scientific">Cercophora newfieldiana</name>
    <dbReference type="NCBI Taxonomy" id="92897"/>
    <lineage>
        <taxon>Eukaryota</taxon>
        <taxon>Fungi</taxon>
        <taxon>Dikarya</taxon>
        <taxon>Ascomycota</taxon>
        <taxon>Pezizomycotina</taxon>
        <taxon>Sordariomycetes</taxon>
        <taxon>Sordariomycetidae</taxon>
        <taxon>Sordariales</taxon>
        <taxon>Lasiosphaeriaceae</taxon>
        <taxon>Cercophora</taxon>
    </lineage>
</organism>
<evidence type="ECO:0000313" key="4">
    <source>
        <dbReference type="Proteomes" id="UP001174936"/>
    </source>
</evidence>
<evidence type="ECO:0000256" key="1">
    <source>
        <dbReference type="SAM" id="MobiDB-lite"/>
    </source>
</evidence>
<evidence type="ECO:0000256" key="2">
    <source>
        <dbReference type="SAM" id="SignalP"/>
    </source>
</evidence>
<dbReference type="EMBL" id="JAULSV010000003">
    <property type="protein sequence ID" value="KAK0648580.1"/>
    <property type="molecule type" value="Genomic_DNA"/>
</dbReference>
<evidence type="ECO:0000313" key="3">
    <source>
        <dbReference type="EMBL" id="KAK0648580.1"/>
    </source>
</evidence>
<feature type="region of interest" description="Disordered" evidence="1">
    <location>
        <begin position="119"/>
        <end position="145"/>
    </location>
</feature>
<gene>
    <name evidence="3" type="ORF">B0T16DRAFT_456047</name>
</gene>
<name>A0AA39YAW4_9PEZI</name>
<feature type="signal peptide" evidence="2">
    <location>
        <begin position="1"/>
        <end position="18"/>
    </location>
</feature>
<accession>A0AA39YAW4</accession>
<keyword evidence="2" id="KW-0732">Signal</keyword>
<reference evidence="3" key="1">
    <citation type="submission" date="2023-06" db="EMBL/GenBank/DDBJ databases">
        <title>Genome-scale phylogeny and comparative genomics of the fungal order Sordariales.</title>
        <authorList>
            <consortium name="Lawrence Berkeley National Laboratory"/>
            <person name="Hensen N."/>
            <person name="Bonometti L."/>
            <person name="Westerberg I."/>
            <person name="Brannstrom I.O."/>
            <person name="Guillou S."/>
            <person name="Cros-Aarteil S."/>
            <person name="Calhoun S."/>
            <person name="Haridas S."/>
            <person name="Kuo A."/>
            <person name="Mondo S."/>
            <person name="Pangilinan J."/>
            <person name="Riley R."/>
            <person name="Labutti K."/>
            <person name="Andreopoulos B."/>
            <person name="Lipzen A."/>
            <person name="Chen C."/>
            <person name="Yanf M."/>
            <person name="Daum C."/>
            <person name="Ng V."/>
            <person name="Clum A."/>
            <person name="Steindorff A."/>
            <person name="Ohm R."/>
            <person name="Martin F."/>
            <person name="Silar P."/>
            <person name="Natvig D."/>
            <person name="Lalanne C."/>
            <person name="Gautier V."/>
            <person name="Ament-Velasquez S.L."/>
            <person name="Kruys A."/>
            <person name="Hutchinson M.I."/>
            <person name="Powell A.J."/>
            <person name="Barry K."/>
            <person name="Miller A.N."/>
            <person name="Grigoriev I.V."/>
            <person name="Debuchy R."/>
            <person name="Gladieux P."/>
            <person name="Thoren M.H."/>
            <person name="Johannesson H."/>
        </authorList>
    </citation>
    <scope>NUCLEOTIDE SEQUENCE</scope>
    <source>
        <strain evidence="3">SMH2532-1</strain>
    </source>
</reference>
<sequence>MRTAFFLAAATALGFAEAANNMLAPYGGVYKRQAFDPDETTGSGANCVEAFGAGYIECVPQTDTAPRLCINPDLGETCCDNKWGCPGGSFCLVQDLCCPDGLDPKTCAAQNDVTLPPDFAIPSATSGSSPGPSVSSKPSSIVDSPKPSVTYGYGSGNHTGGKPPVVTAGASHERSGVAVAAVVGIAAALVL</sequence>
<dbReference type="AlphaFoldDB" id="A0AA39YAW4"/>
<protein>
    <submittedName>
        <fullName evidence="3">Uncharacterized protein</fullName>
    </submittedName>
</protein>
<feature type="chain" id="PRO_5041394498" evidence="2">
    <location>
        <begin position="19"/>
        <end position="191"/>
    </location>
</feature>
<comment type="caution">
    <text evidence="3">The sequence shown here is derived from an EMBL/GenBank/DDBJ whole genome shotgun (WGS) entry which is preliminary data.</text>
</comment>
<keyword evidence="4" id="KW-1185">Reference proteome</keyword>
<proteinExistence type="predicted"/>